<accession>A0A1L7UKA7</accession>
<dbReference type="RefSeq" id="XP_041691117.1">
    <property type="nucleotide sequence ID" value="XM_041825770.1"/>
</dbReference>
<reference evidence="2" key="1">
    <citation type="journal article" date="2016" name="Genome Biol. Evol.">
        <title>Comparative 'omics' of the Fusarium fujikuroi species complex highlights differences in genetic potential and metabolite synthesis.</title>
        <authorList>
            <person name="Niehaus E.-M."/>
            <person name="Muensterkoetter M."/>
            <person name="Proctor R.H."/>
            <person name="Brown D.W."/>
            <person name="Sharon A."/>
            <person name="Idan Y."/>
            <person name="Oren-Young L."/>
            <person name="Sieber C.M."/>
            <person name="Novak O."/>
            <person name="Pencik A."/>
            <person name="Tarkowska D."/>
            <person name="Hromadova K."/>
            <person name="Freeman S."/>
            <person name="Maymon M."/>
            <person name="Elazar M."/>
            <person name="Youssef S.A."/>
            <person name="El-Shabrawy E.S.M."/>
            <person name="Shalaby A.B.A."/>
            <person name="Houterman P."/>
            <person name="Brock N.L."/>
            <person name="Burkhardt I."/>
            <person name="Tsavkelova E.A."/>
            <person name="Dickschat J.S."/>
            <person name="Galuszka P."/>
            <person name="Gueldener U."/>
            <person name="Tudzynski B."/>
        </authorList>
    </citation>
    <scope>NUCLEOTIDE SEQUENCE [LARGE SCALE GENOMIC DNA]</scope>
    <source>
        <strain evidence="2">MRC7560</strain>
    </source>
</reference>
<gene>
    <name evidence="1" type="ORF">FMAN_05208</name>
</gene>
<dbReference type="VEuPathDB" id="FungiDB:FMAN_05208"/>
<proteinExistence type="predicted"/>
<evidence type="ECO:0000313" key="2">
    <source>
        <dbReference type="Proteomes" id="UP000184255"/>
    </source>
</evidence>
<dbReference type="AlphaFoldDB" id="A0A1L7UKA7"/>
<keyword evidence="2" id="KW-1185">Reference proteome</keyword>
<evidence type="ECO:0000313" key="1">
    <source>
        <dbReference type="EMBL" id="CVL08495.1"/>
    </source>
</evidence>
<dbReference type="EMBL" id="FCQH01000023">
    <property type="protein sequence ID" value="CVL08495.1"/>
    <property type="molecule type" value="Genomic_DNA"/>
</dbReference>
<dbReference type="GeneID" id="65084475"/>
<organism evidence="1 2">
    <name type="scientific">Fusarium mangiferae</name>
    <name type="common">Mango malformation disease fungus</name>
    <dbReference type="NCBI Taxonomy" id="192010"/>
    <lineage>
        <taxon>Eukaryota</taxon>
        <taxon>Fungi</taxon>
        <taxon>Dikarya</taxon>
        <taxon>Ascomycota</taxon>
        <taxon>Pezizomycotina</taxon>
        <taxon>Sordariomycetes</taxon>
        <taxon>Hypocreomycetidae</taxon>
        <taxon>Hypocreales</taxon>
        <taxon>Nectriaceae</taxon>
        <taxon>Fusarium</taxon>
        <taxon>Fusarium fujikuroi species complex</taxon>
    </lineage>
</organism>
<comment type="caution">
    <text evidence="1">The sequence shown here is derived from an EMBL/GenBank/DDBJ whole genome shotgun (WGS) entry which is preliminary data.</text>
</comment>
<dbReference type="Proteomes" id="UP000184255">
    <property type="component" value="Unassembled WGS sequence"/>
</dbReference>
<sequence>MIRPIAVIAVLSNTSGCYATINLSHCVGDSTEFSNCDIAKSIALKCSNLSKQETIDCFCTQERLDACVACKDEFRKCTLGNSYDSSVDDEIANWQDACEPYLSDDFKTPSAPDPTRTIDRDACEGIAESCAHSSQSVSQSVTSCSSAYKKPADITSCQRQESIVSLASVCEIDGANSCVGKTVMTSNIWEFRNC</sequence>
<name>A0A1L7UKA7_FUSMA</name>
<protein>
    <submittedName>
        <fullName evidence="1">Uncharacterized protein</fullName>
    </submittedName>
</protein>